<name>A0AAD9FUF4_PAPLA</name>
<feature type="region of interest" description="Disordered" evidence="2">
    <location>
        <begin position="106"/>
        <end position="131"/>
    </location>
</feature>
<proteinExistence type="inferred from homology"/>
<evidence type="ECO:0000313" key="4">
    <source>
        <dbReference type="Proteomes" id="UP001182556"/>
    </source>
</evidence>
<evidence type="ECO:0000256" key="1">
    <source>
        <dbReference type="ARBA" id="ARBA00009508"/>
    </source>
</evidence>
<evidence type="ECO:0000313" key="3">
    <source>
        <dbReference type="EMBL" id="KAK1926323.1"/>
    </source>
</evidence>
<comment type="caution">
    <text evidence="3">The sequence shown here is derived from an EMBL/GenBank/DDBJ whole genome shotgun (WGS) entry which is preliminary data.</text>
</comment>
<dbReference type="EMBL" id="JAODAN010000002">
    <property type="protein sequence ID" value="KAK1926323.1"/>
    <property type="molecule type" value="Genomic_DNA"/>
</dbReference>
<keyword evidence="4" id="KW-1185">Reference proteome</keyword>
<accession>A0AAD9FUF4</accession>
<feature type="region of interest" description="Disordered" evidence="2">
    <location>
        <begin position="50"/>
        <end position="72"/>
    </location>
</feature>
<dbReference type="PANTHER" id="PTHR13166:SF7">
    <property type="entry name" value="LYR MOTIF-CONTAINING PROTEIN 4"/>
    <property type="match status" value="1"/>
</dbReference>
<feature type="compositionally biased region" description="Low complexity" evidence="2">
    <location>
        <begin position="53"/>
        <end position="64"/>
    </location>
</feature>
<comment type="similarity">
    <text evidence="1">Belongs to the complex I LYR family.</text>
</comment>
<dbReference type="AlphaFoldDB" id="A0AAD9FUF4"/>
<dbReference type="GO" id="GO:1990221">
    <property type="term" value="C:L-cysteine desulfurase complex"/>
    <property type="evidence" value="ECO:0007669"/>
    <property type="project" value="TreeGrafter"/>
</dbReference>
<sequence>MSVPTLAQIQTLYKSTLTAASRFASYNYRTHFTRRADEVFKPLLARLDGAEKSGSSSSSSSSGGKVSEGELQAFWEDHSKELEVLKRAAEVNRMFEGPKLVVEHPRVITGGGGAGAEASMAGTEKLEQGGS</sequence>
<dbReference type="CDD" id="cd20264">
    <property type="entry name" value="Complex1_LYR_LYRM4"/>
    <property type="match status" value="1"/>
</dbReference>
<reference evidence="3" key="1">
    <citation type="submission" date="2023-02" db="EMBL/GenBank/DDBJ databases">
        <title>Identification and recombinant expression of a fungal hydrolase from Papiliotrema laurentii that hydrolyzes apple cutin and clears colloidal polyester polyurethane.</title>
        <authorList>
            <consortium name="DOE Joint Genome Institute"/>
            <person name="Roman V.A."/>
            <person name="Bojanowski C."/>
            <person name="Crable B.R."/>
            <person name="Wagner D.N."/>
            <person name="Hung C.S."/>
            <person name="Nadeau L.J."/>
            <person name="Schratz L."/>
            <person name="Haridas S."/>
            <person name="Pangilinan J."/>
            <person name="Lipzen A."/>
            <person name="Na H."/>
            <person name="Yan M."/>
            <person name="Ng V."/>
            <person name="Grigoriev I.V."/>
            <person name="Spatafora J.W."/>
            <person name="Barlow D."/>
            <person name="Biffinger J."/>
            <person name="Kelley-Loughnane N."/>
            <person name="Varaljay V.A."/>
            <person name="Crookes-Goodson W.J."/>
        </authorList>
    </citation>
    <scope>NUCLEOTIDE SEQUENCE</scope>
    <source>
        <strain evidence="3">5307AH</strain>
    </source>
</reference>
<dbReference type="GO" id="GO:0016226">
    <property type="term" value="P:iron-sulfur cluster assembly"/>
    <property type="evidence" value="ECO:0007669"/>
    <property type="project" value="InterPro"/>
</dbReference>
<gene>
    <name evidence="3" type="ORF">DB88DRAFT_158696</name>
</gene>
<dbReference type="InterPro" id="IPR045297">
    <property type="entry name" value="Complex1_LYR_LYRM4"/>
</dbReference>
<dbReference type="InterPro" id="IPR051522">
    <property type="entry name" value="ISC_assembly_LYR"/>
</dbReference>
<protein>
    <submittedName>
        <fullName evidence="3">Uncharacterized protein</fullName>
    </submittedName>
</protein>
<dbReference type="GO" id="GO:0005739">
    <property type="term" value="C:mitochondrion"/>
    <property type="evidence" value="ECO:0007669"/>
    <property type="project" value="TreeGrafter"/>
</dbReference>
<organism evidence="3 4">
    <name type="scientific">Papiliotrema laurentii</name>
    <name type="common">Cryptococcus laurentii</name>
    <dbReference type="NCBI Taxonomy" id="5418"/>
    <lineage>
        <taxon>Eukaryota</taxon>
        <taxon>Fungi</taxon>
        <taxon>Dikarya</taxon>
        <taxon>Basidiomycota</taxon>
        <taxon>Agaricomycotina</taxon>
        <taxon>Tremellomycetes</taxon>
        <taxon>Tremellales</taxon>
        <taxon>Rhynchogastremaceae</taxon>
        <taxon>Papiliotrema</taxon>
    </lineage>
</organism>
<dbReference type="Proteomes" id="UP001182556">
    <property type="component" value="Unassembled WGS sequence"/>
</dbReference>
<evidence type="ECO:0000256" key="2">
    <source>
        <dbReference type="SAM" id="MobiDB-lite"/>
    </source>
</evidence>
<dbReference type="PANTHER" id="PTHR13166">
    <property type="entry name" value="PROTEIN C6ORF149"/>
    <property type="match status" value="1"/>
</dbReference>